<keyword evidence="8" id="KW-1185">Reference proteome</keyword>
<keyword evidence="5" id="KW-1133">Transmembrane helix</keyword>
<dbReference type="InterPro" id="IPR004089">
    <property type="entry name" value="MCPsignal_dom"/>
</dbReference>
<protein>
    <submittedName>
        <fullName evidence="7">Methyl-accepting chemotaxis protein</fullName>
    </submittedName>
</protein>
<dbReference type="PANTHER" id="PTHR43531">
    <property type="entry name" value="PROTEIN ICFG"/>
    <property type="match status" value="1"/>
</dbReference>
<evidence type="ECO:0000313" key="7">
    <source>
        <dbReference type="EMBL" id="WRQ85634.1"/>
    </source>
</evidence>
<reference evidence="7 8" key="2">
    <citation type="submission" date="2023-12" db="EMBL/GenBank/DDBJ databases">
        <title>Description of an unclassified Opitutus bacterium of Verrucomicrobiota.</title>
        <authorList>
            <person name="Zhang D.-F."/>
        </authorList>
    </citation>
    <scope>NUCLEOTIDE SEQUENCE [LARGE SCALE GENOMIC DNA]</scope>
    <source>
        <strain evidence="7 8">WL0086</strain>
    </source>
</reference>
<evidence type="ECO:0000256" key="1">
    <source>
        <dbReference type="ARBA" id="ARBA00022500"/>
    </source>
</evidence>
<dbReference type="InterPro" id="IPR004090">
    <property type="entry name" value="Chemotax_Me-accpt_rcpt"/>
</dbReference>
<dbReference type="Gene3D" id="1.10.287.950">
    <property type="entry name" value="Methyl-accepting chemotaxis protein"/>
    <property type="match status" value="1"/>
</dbReference>
<dbReference type="SUPFAM" id="SSF58104">
    <property type="entry name" value="Methyl-accepting chemotaxis protein (MCP) signaling domain"/>
    <property type="match status" value="1"/>
</dbReference>
<evidence type="ECO:0000256" key="3">
    <source>
        <dbReference type="PROSITE-ProRule" id="PRU00284"/>
    </source>
</evidence>
<gene>
    <name evidence="7" type="ORF">K1X11_012550</name>
</gene>
<feature type="domain" description="Methyl-accepting transducer" evidence="6">
    <location>
        <begin position="189"/>
        <end position="419"/>
    </location>
</feature>
<feature type="transmembrane region" description="Helical" evidence="5">
    <location>
        <begin position="148"/>
        <end position="172"/>
    </location>
</feature>
<feature type="region of interest" description="Disordered" evidence="4">
    <location>
        <begin position="439"/>
        <end position="469"/>
    </location>
</feature>
<comment type="similarity">
    <text evidence="2">Belongs to the methyl-accepting chemotaxis (MCP) protein family.</text>
</comment>
<evidence type="ECO:0000256" key="5">
    <source>
        <dbReference type="SAM" id="Phobius"/>
    </source>
</evidence>
<proteinExistence type="inferred from homology"/>
<feature type="transmembrane region" description="Helical" evidence="5">
    <location>
        <begin position="72"/>
        <end position="97"/>
    </location>
</feature>
<evidence type="ECO:0000256" key="4">
    <source>
        <dbReference type="SAM" id="MobiDB-lite"/>
    </source>
</evidence>
<dbReference type="SMART" id="SM00283">
    <property type="entry name" value="MA"/>
    <property type="match status" value="1"/>
</dbReference>
<evidence type="ECO:0000259" key="6">
    <source>
        <dbReference type="PROSITE" id="PS50111"/>
    </source>
</evidence>
<feature type="transmembrane region" description="Helical" evidence="5">
    <location>
        <begin position="47"/>
        <end position="65"/>
    </location>
</feature>
<evidence type="ECO:0000256" key="2">
    <source>
        <dbReference type="ARBA" id="ARBA00029447"/>
    </source>
</evidence>
<name>A0ABZ1C1X9_9BACT</name>
<accession>A0ABZ1C1X9</accession>
<feature type="transmembrane region" description="Helical" evidence="5">
    <location>
        <begin position="20"/>
        <end position="41"/>
    </location>
</feature>
<dbReference type="PANTHER" id="PTHR43531:SF11">
    <property type="entry name" value="METHYL-ACCEPTING CHEMOTAXIS PROTEIN 3"/>
    <property type="match status" value="1"/>
</dbReference>
<dbReference type="Proteomes" id="UP000738431">
    <property type="component" value="Chromosome"/>
</dbReference>
<reference evidence="7 8" key="1">
    <citation type="submission" date="2021-08" db="EMBL/GenBank/DDBJ databases">
        <authorList>
            <person name="Zhang D."/>
            <person name="Zhang A."/>
            <person name="Wang L."/>
        </authorList>
    </citation>
    <scope>NUCLEOTIDE SEQUENCE [LARGE SCALE GENOMIC DNA]</scope>
    <source>
        <strain evidence="7 8">WL0086</strain>
    </source>
</reference>
<dbReference type="PRINTS" id="PR00260">
    <property type="entry name" value="CHEMTRNSDUCR"/>
</dbReference>
<evidence type="ECO:0000313" key="8">
    <source>
        <dbReference type="Proteomes" id="UP000738431"/>
    </source>
</evidence>
<dbReference type="Pfam" id="PF00015">
    <property type="entry name" value="MCPsignal"/>
    <property type="match status" value="1"/>
</dbReference>
<dbReference type="InterPro" id="IPR051310">
    <property type="entry name" value="MCP_chemotaxis"/>
</dbReference>
<dbReference type="PROSITE" id="PS50111">
    <property type="entry name" value="CHEMOTAXIS_TRANSDUC_2"/>
    <property type="match status" value="1"/>
</dbReference>
<keyword evidence="5" id="KW-0812">Transmembrane</keyword>
<keyword evidence="1" id="KW-0145">Chemotaxis</keyword>
<organism evidence="7 8">
    <name type="scientific">Actomonas aquatica</name>
    <dbReference type="NCBI Taxonomy" id="2866162"/>
    <lineage>
        <taxon>Bacteria</taxon>
        <taxon>Pseudomonadati</taxon>
        <taxon>Verrucomicrobiota</taxon>
        <taxon>Opitutia</taxon>
        <taxon>Opitutales</taxon>
        <taxon>Opitutaceae</taxon>
        <taxon>Actomonas</taxon>
    </lineage>
</organism>
<keyword evidence="5" id="KW-0472">Membrane</keyword>
<dbReference type="EMBL" id="CP139781">
    <property type="protein sequence ID" value="WRQ85634.1"/>
    <property type="molecule type" value="Genomic_DNA"/>
</dbReference>
<sequence>MNSTQHPASLSGIEGHRARISRWFILAYWLHVPVFMAIAWWSGRDSIWLALGLGLAGAVGPTLLYRLDPGGFLTAIATAGSGILLSGGLIHLGGGMIEMHFHIFVILPLFAMYGNPWVVVAGAAAAAVHHIAMFFWRPESLFNYDAGFGIVVLHAVFVVIATIPGCYLARIFGQYVVGAGLVVDQLAETGRGLRHTSAQLSNASDHLAEDANSQAATVEEVSASLQEISAQSKSCAEDLNTARNQHVGQLRGSISDIEQAGSRIAQTMQGIAESSSAIAGIVKTIEEIAFQTNILALNAAVEAARAGEAGAGFAVVAEEVRSLAGRASEAAGKTGELLQQAAASGKDGGKASDELTRRLEQVRQSFDQLEHVVVGAAGSIAEQEAGVGQISGAMSQVDQAAQATSAHAEELSASATELRSQANEVVAAVEALRRAMGRTDEGAGADGDSDGAGAHFAAPSARRRELMAA</sequence>
<dbReference type="RefSeq" id="WP_221032823.1">
    <property type="nucleotide sequence ID" value="NZ_CP139781.1"/>
</dbReference>
<keyword evidence="3" id="KW-0807">Transducer</keyword>